<dbReference type="CDD" id="cd07344">
    <property type="entry name" value="M48_yhfN_like"/>
    <property type="match status" value="1"/>
</dbReference>
<dbReference type="Gene3D" id="3.30.2010.10">
    <property type="entry name" value="Metalloproteases ('zincins'), catalytic domain"/>
    <property type="match status" value="1"/>
</dbReference>
<feature type="domain" description="YgjP-like metallopeptidase" evidence="1">
    <location>
        <begin position="28"/>
        <end position="226"/>
    </location>
</feature>
<evidence type="ECO:0000313" key="3">
    <source>
        <dbReference type="Proteomes" id="UP000253303"/>
    </source>
</evidence>
<evidence type="ECO:0000259" key="1">
    <source>
        <dbReference type="Pfam" id="PF01863"/>
    </source>
</evidence>
<reference evidence="2 3" key="1">
    <citation type="submission" date="2018-06" db="EMBL/GenBank/DDBJ databases">
        <title>Sphaerisporangium craniellae sp. nov., isolated from a marine sponge in the South China Sea.</title>
        <authorList>
            <person name="Li L."/>
        </authorList>
    </citation>
    <scope>NUCLEOTIDE SEQUENCE [LARGE SCALE GENOMIC DNA]</scope>
    <source>
        <strain evidence="2 3">LHW63015</strain>
    </source>
</reference>
<dbReference type="OrthoDB" id="9811177at2"/>
<dbReference type="PANTHER" id="PTHR30399">
    <property type="entry name" value="UNCHARACTERIZED PROTEIN YGJP"/>
    <property type="match status" value="1"/>
</dbReference>
<dbReference type="InterPro" id="IPR002725">
    <property type="entry name" value="YgjP-like_metallopeptidase"/>
</dbReference>
<keyword evidence="3" id="KW-1185">Reference proteome</keyword>
<proteinExistence type="predicted"/>
<dbReference type="Proteomes" id="UP000253303">
    <property type="component" value="Unassembled WGS sequence"/>
</dbReference>
<gene>
    <name evidence="2" type="ORF">DP939_05735</name>
</gene>
<organism evidence="2 3">
    <name type="scientific">Spongiactinospora rosea</name>
    <dbReference type="NCBI Taxonomy" id="2248750"/>
    <lineage>
        <taxon>Bacteria</taxon>
        <taxon>Bacillati</taxon>
        <taxon>Actinomycetota</taxon>
        <taxon>Actinomycetes</taxon>
        <taxon>Streptosporangiales</taxon>
        <taxon>Streptosporangiaceae</taxon>
        <taxon>Spongiactinospora</taxon>
    </lineage>
</organism>
<name>A0A366M575_9ACTN</name>
<accession>A0A366M575</accession>
<dbReference type="InterPro" id="IPR053136">
    <property type="entry name" value="UTP_pyrophosphatase-like"/>
</dbReference>
<evidence type="ECO:0000313" key="2">
    <source>
        <dbReference type="EMBL" id="RBQ20592.1"/>
    </source>
</evidence>
<sequence length="238" mass="27035">MLVTVSEIPGVLRVGDLEVAVSVSDRRKSVRLTVERDASITAVVPPQLSKSELTKVVQDKRPWLYGKLAEKRELGDAPPAKEFVTGEGFRYLGRSYRLRLVDAGEVRLIRGRLELPRGGGAKELVGWYRRVGHPWLSQRVRPWATRLGVEVSGLRVRPLGYRWGSCSRDGHVNINWATMQLPPTLIDYVLVHELAHIQRPDHGSEFWSAVERALPGHQDYRERLRRAGNELWLPEKGL</sequence>
<dbReference type="RefSeq" id="WP_113979551.1">
    <property type="nucleotide sequence ID" value="NZ_QMEY01000002.1"/>
</dbReference>
<dbReference type="AlphaFoldDB" id="A0A366M575"/>
<comment type="caution">
    <text evidence="2">The sequence shown here is derived from an EMBL/GenBank/DDBJ whole genome shotgun (WGS) entry which is preliminary data.</text>
</comment>
<dbReference type="Pfam" id="PF01863">
    <property type="entry name" value="YgjP-like"/>
    <property type="match status" value="1"/>
</dbReference>
<dbReference type="EMBL" id="QMEY01000002">
    <property type="protein sequence ID" value="RBQ20592.1"/>
    <property type="molecule type" value="Genomic_DNA"/>
</dbReference>
<protein>
    <recommendedName>
        <fullName evidence="1">YgjP-like metallopeptidase domain-containing protein</fullName>
    </recommendedName>
</protein>
<dbReference type="PANTHER" id="PTHR30399:SF1">
    <property type="entry name" value="UTP PYROPHOSPHATASE"/>
    <property type="match status" value="1"/>
</dbReference>